<comment type="catalytic activity">
    <reaction evidence="1">
        <text>ATP + protein L-histidine = ADP + protein N-phospho-L-histidine.</text>
        <dbReference type="EC" id="2.7.13.3"/>
    </reaction>
</comment>
<dbReference type="Pfam" id="PF02518">
    <property type="entry name" value="HATPase_c"/>
    <property type="match status" value="1"/>
</dbReference>
<evidence type="ECO:0000259" key="8">
    <source>
        <dbReference type="PROSITE" id="PS50109"/>
    </source>
</evidence>
<dbReference type="InterPro" id="IPR036097">
    <property type="entry name" value="HisK_dim/P_sf"/>
</dbReference>
<feature type="transmembrane region" description="Helical" evidence="7">
    <location>
        <begin position="73"/>
        <end position="92"/>
    </location>
</feature>
<evidence type="ECO:0000256" key="6">
    <source>
        <dbReference type="PROSITE-ProRule" id="PRU00169"/>
    </source>
</evidence>
<protein>
    <recommendedName>
        <fullName evidence="2">histidine kinase</fullName>
        <ecNumber evidence="2">2.7.13.3</ecNumber>
    </recommendedName>
</protein>
<reference evidence="10 11" key="1">
    <citation type="submission" date="2017-03" db="EMBL/GenBank/DDBJ databases">
        <authorList>
            <person name="Safronova V.I."/>
            <person name="Sazanova A.L."/>
            <person name="Chirak E.R."/>
        </authorList>
    </citation>
    <scope>NUCLEOTIDE SEQUENCE [LARGE SCALE GENOMIC DNA]</scope>
    <source>
        <strain evidence="10 11">Opo-243</strain>
    </source>
</reference>
<dbReference type="InterPro" id="IPR033425">
    <property type="entry name" value="MASE3"/>
</dbReference>
<keyword evidence="4" id="KW-0808">Transferase</keyword>
<feature type="transmembrane region" description="Helical" evidence="7">
    <location>
        <begin position="136"/>
        <end position="157"/>
    </location>
</feature>
<dbReference type="Gene3D" id="3.30.565.10">
    <property type="entry name" value="Histidine kinase-like ATPase, C-terminal domain"/>
    <property type="match status" value="1"/>
</dbReference>
<dbReference type="InterPro" id="IPR004358">
    <property type="entry name" value="Sig_transdc_His_kin-like_C"/>
</dbReference>
<dbReference type="InterPro" id="IPR036890">
    <property type="entry name" value="HATPase_C_sf"/>
</dbReference>
<proteinExistence type="predicted"/>
<dbReference type="Proteomes" id="UP000290819">
    <property type="component" value="Unassembled WGS sequence"/>
</dbReference>
<dbReference type="SMART" id="SM00065">
    <property type="entry name" value="GAF"/>
    <property type="match status" value="1"/>
</dbReference>
<dbReference type="Pfam" id="PF01590">
    <property type="entry name" value="GAF"/>
    <property type="match status" value="1"/>
</dbReference>
<evidence type="ECO:0000256" key="3">
    <source>
        <dbReference type="ARBA" id="ARBA00022553"/>
    </source>
</evidence>
<dbReference type="InterPro" id="IPR003661">
    <property type="entry name" value="HisK_dim/P_dom"/>
</dbReference>
<dbReference type="PRINTS" id="PR00344">
    <property type="entry name" value="BCTRLSENSOR"/>
</dbReference>
<evidence type="ECO:0000256" key="1">
    <source>
        <dbReference type="ARBA" id="ARBA00000085"/>
    </source>
</evidence>
<feature type="transmembrane region" description="Helical" evidence="7">
    <location>
        <begin position="42"/>
        <end position="61"/>
    </location>
</feature>
<dbReference type="AlphaFoldDB" id="A0A4Q1VHZ7"/>
<dbReference type="Gene3D" id="3.30.450.40">
    <property type="match status" value="1"/>
</dbReference>
<dbReference type="CDD" id="cd00082">
    <property type="entry name" value="HisKA"/>
    <property type="match status" value="1"/>
</dbReference>
<feature type="transmembrane region" description="Helical" evidence="7">
    <location>
        <begin position="169"/>
        <end position="190"/>
    </location>
</feature>
<dbReference type="PANTHER" id="PTHR43065:SF42">
    <property type="entry name" value="TWO-COMPONENT SENSOR PPRA"/>
    <property type="match status" value="1"/>
</dbReference>
<keyword evidence="7" id="KW-0472">Membrane</keyword>
<comment type="caution">
    <text evidence="10">The sequence shown here is derived from an EMBL/GenBank/DDBJ whole genome shotgun (WGS) entry which is preliminary data.</text>
</comment>
<dbReference type="InterPro" id="IPR001789">
    <property type="entry name" value="Sig_transdc_resp-reg_receiver"/>
</dbReference>
<evidence type="ECO:0000256" key="2">
    <source>
        <dbReference type="ARBA" id="ARBA00012438"/>
    </source>
</evidence>
<evidence type="ECO:0000256" key="7">
    <source>
        <dbReference type="SAM" id="Phobius"/>
    </source>
</evidence>
<dbReference type="InterPro" id="IPR005467">
    <property type="entry name" value="His_kinase_dom"/>
</dbReference>
<dbReference type="PROSITE" id="PS50109">
    <property type="entry name" value="HIS_KIN"/>
    <property type="match status" value="1"/>
</dbReference>
<dbReference type="InterPro" id="IPR029016">
    <property type="entry name" value="GAF-like_dom_sf"/>
</dbReference>
<evidence type="ECO:0000259" key="9">
    <source>
        <dbReference type="PROSITE" id="PS50110"/>
    </source>
</evidence>
<feature type="modified residue" description="4-aspartylphosphate" evidence="6">
    <location>
        <position position="799"/>
    </location>
</feature>
<dbReference type="SUPFAM" id="SSF52172">
    <property type="entry name" value="CheY-like"/>
    <property type="match status" value="1"/>
</dbReference>
<dbReference type="InterPro" id="IPR003018">
    <property type="entry name" value="GAF"/>
</dbReference>
<name>A0A4Q1VHZ7_9BRAD</name>
<dbReference type="GO" id="GO:0000155">
    <property type="term" value="F:phosphorelay sensor kinase activity"/>
    <property type="evidence" value="ECO:0007669"/>
    <property type="project" value="InterPro"/>
</dbReference>
<keyword evidence="3 6" id="KW-0597">Phosphoprotein</keyword>
<dbReference type="Gene3D" id="3.40.50.2300">
    <property type="match status" value="1"/>
</dbReference>
<keyword evidence="11" id="KW-1185">Reference proteome</keyword>
<dbReference type="SMART" id="SM00388">
    <property type="entry name" value="HisKA"/>
    <property type="match status" value="1"/>
</dbReference>
<dbReference type="PANTHER" id="PTHR43065">
    <property type="entry name" value="SENSOR HISTIDINE KINASE"/>
    <property type="match status" value="1"/>
</dbReference>
<feature type="transmembrane region" description="Helical" evidence="7">
    <location>
        <begin position="112"/>
        <end position="129"/>
    </location>
</feature>
<feature type="transmembrane region" description="Helical" evidence="7">
    <location>
        <begin position="202"/>
        <end position="221"/>
    </location>
</feature>
<evidence type="ECO:0000256" key="5">
    <source>
        <dbReference type="ARBA" id="ARBA00022777"/>
    </source>
</evidence>
<dbReference type="EC" id="2.7.13.3" evidence="2"/>
<dbReference type="PROSITE" id="PS50110">
    <property type="entry name" value="RESPONSE_REGULATORY"/>
    <property type="match status" value="1"/>
</dbReference>
<keyword evidence="5" id="KW-0418">Kinase</keyword>
<organism evidence="10 11">
    <name type="scientific">Bradyrhizobium betae</name>
    <dbReference type="NCBI Taxonomy" id="244734"/>
    <lineage>
        <taxon>Bacteria</taxon>
        <taxon>Pseudomonadati</taxon>
        <taxon>Pseudomonadota</taxon>
        <taxon>Alphaproteobacteria</taxon>
        <taxon>Hyphomicrobiales</taxon>
        <taxon>Nitrobacteraceae</taxon>
        <taxon>Bradyrhizobium</taxon>
    </lineage>
</organism>
<dbReference type="Pfam" id="PF17159">
    <property type="entry name" value="MASE3"/>
    <property type="match status" value="1"/>
</dbReference>
<dbReference type="Pfam" id="PF00512">
    <property type="entry name" value="HisKA"/>
    <property type="match status" value="1"/>
</dbReference>
<dbReference type="InterPro" id="IPR003594">
    <property type="entry name" value="HATPase_dom"/>
</dbReference>
<keyword evidence="7" id="KW-1133">Transmembrane helix</keyword>
<keyword evidence="7" id="KW-0812">Transmembrane</keyword>
<feature type="transmembrane region" description="Helical" evidence="7">
    <location>
        <begin position="12"/>
        <end position="30"/>
    </location>
</feature>
<dbReference type="CDD" id="cd00156">
    <property type="entry name" value="REC"/>
    <property type="match status" value="1"/>
</dbReference>
<dbReference type="SUPFAM" id="SSF47384">
    <property type="entry name" value="Homodimeric domain of signal transducing histidine kinase"/>
    <property type="match status" value="1"/>
</dbReference>
<dbReference type="SMART" id="SM00448">
    <property type="entry name" value="REC"/>
    <property type="match status" value="1"/>
</dbReference>
<dbReference type="SUPFAM" id="SSF55874">
    <property type="entry name" value="ATPase domain of HSP90 chaperone/DNA topoisomerase II/histidine kinase"/>
    <property type="match status" value="1"/>
</dbReference>
<dbReference type="Gene3D" id="1.10.287.130">
    <property type="match status" value="1"/>
</dbReference>
<dbReference type="EMBL" id="MZXW01000015">
    <property type="protein sequence ID" value="RXT49897.1"/>
    <property type="molecule type" value="Genomic_DNA"/>
</dbReference>
<dbReference type="Pfam" id="PF00072">
    <property type="entry name" value="Response_reg"/>
    <property type="match status" value="1"/>
</dbReference>
<evidence type="ECO:0000256" key="4">
    <source>
        <dbReference type="ARBA" id="ARBA00022679"/>
    </source>
</evidence>
<evidence type="ECO:0000313" key="10">
    <source>
        <dbReference type="EMBL" id="RXT49897.1"/>
    </source>
</evidence>
<dbReference type="InterPro" id="IPR011006">
    <property type="entry name" value="CheY-like_superfamily"/>
</dbReference>
<sequence>MGTATRSVSSSFSVVGVLIAFGVGSALLLTTGRRNYPELHTILDTGITLISGLVALLFWDMGARVQQPLYKRLAIAFGTAFVLEFLHVLVIVEWSGGLAFIMELREFLRPATWPPAAHILAIGILAAIWSSRRDRVGIPAFTLFMTMVAVLLVVIFQRLPPYSPPGLLGITRPVLILAPPLWLVTCILCWRLRRTDRIFRPLALMGAVVLLGHFAMLYSQAPHDTEAMVAHLGKISGRLVLLLAMMQMASSDMLERMRAEAELARLNEGLEQRVEERTTQLASTNLALESEILVRRHAEQKTQAQLARLSLLHQITRAIGERQDLKSIFQVVIRSLEDQLPVDFACLCFHDPVDHVMTVECVGLKSGALALELAMPERARIDIDENGLSRCMLGQLVYEPDIARSSFPFPMRLARGGLRAMVLAPLQVESRVFGALVAVRKDEGSFSSGECEFLRQLSEHVALAAHQAQLHGALQQAYEDLRQTQQAVMQQERLRALGQMASGIAHDINNALSPVSLYTQSLLEAEPNLSARTRDYLETIQRSVEDVAHTVTRMREFYRQREPQLTLRPVQLNELVRQVADLTRARWSDMPQLRGTVITLRNELAEPLPAVSCVESEIREALINLIFNAVDALPSGGTLTLRTRLLSGGGSQDQVRVEVGDDGVGMNEETRRRCLEPFFTTKGERGTGLGLAMVYGVARRHNADVEVDSAVGRGTIVSLNFPVPEAPSATPSQDRPETARPARLRLLLVDDDPLLLRSLCNTLETEGHVVVTANGGAAGIAAFHAASERGEAFAAVVTDLGMPNVDGRKVASAIKNASPATPVIMLTGWGKRLTSEDDIPAHVDYLLSKPPKLRELREALVRCCGPDGASGPMAAG</sequence>
<dbReference type="SMART" id="SM00387">
    <property type="entry name" value="HATPase_c"/>
    <property type="match status" value="1"/>
</dbReference>
<dbReference type="SUPFAM" id="SSF55781">
    <property type="entry name" value="GAF domain-like"/>
    <property type="match status" value="1"/>
</dbReference>
<evidence type="ECO:0000313" key="11">
    <source>
        <dbReference type="Proteomes" id="UP000290819"/>
    </source>
</evidence>
<dbReference type="OrthoDB" id="9784397at2"/>
<gene>
    <name evidence="10" type="ORF">B5V03_08470</name>
</gene>
<feature type="domain" description="Histidine kinase" evidence="8">
    <location>
        <begin position="503"/>
        <end position="725"/>
    </location>
</feature>
<accession>A0A4Q1VHZ7</accession>
<feature type="domain" description="Response regulatory" evidence="9">
    <location>
        <begin position="745"/>
        <end position="864"/>
    </location>
</feature>